<evidence type="ECO:0000313" key="2">
    <source>
        <dbReference type="Proteomes" id="UP001239994"/>
    </source>
</evidence>
<dbReference type="EMBL" id="JAROKS010000012">
    <property type="protein sequence ID" value="KAK1798969.1"/>
    <property type="molecule type" value="Genomic_DNA"/>
</dbReference>
<protein>
    <submittedName>
        <fullName evidence="1">Uncharacterized protein</fullName>
    </submittedName>
</protein>
<reference evidence="1" key="1">
    <citation type="submission" date="2023-03" db="EMBL/GenBank/DDBJ databases">
        <title>Electrophorus voltai genome.</title>
        <authorList>
            <person name="Bian C."/>
        </authorList>
    </citation>
    <scope>NUCLEOTIDE SEQUENCE</scope>
    <source>
        <strain evidence="1">CB-2022</strain>
        <tissue evidence="1">Muscle</tissue>
    </source>
</reference>
<evidence type="ECO:0000313" key="1">
    <source>
        <dbReference type="EMBL" id="KAK1798969.1"/>
    </source>
</evidence>
<comment type="caution">
    <text evidence="1">The sequence shown here is derived from an EMBL/GenBank/DDBJ whole genome shotgun (WGS) entry which is preliminary data.</text>
</comment>
<dbReference type="Proteomes" id="UP001239994">
    <property type="component" value="Unassembled WGS sequence"/>
</dbReference>
<sequence>MFLARYGEVLPGERRGAAECGEKGSSVPGLGIDPFSTLLFARGSPEGPEGLGSFLHQCKNGKAYWSVGGVHSSGVGILLGDHAFEK</sequence>
<proteinExistence type="predicted"/>
<accession>A0AAD8ZIA2</accession>
<feature type="non-terminal residue" evidence="1">
    <location>
        <position position="86"/>
    </location>
</feature>
<organism evidence="1 2">
    <name type="scientific">Electrophorus voltai</name>
    <dbReference type="NCBI Taxonomy" id="2609070"/>
    <lineage>
        <taxon>Eukaryota</taxon>
        <taxon>Metazoa</taxon>
        <taxon>Chordata</taxon>
        <taxon>Craniata</taxon>
        <taxon>Vertebrata</taxon>
        <taxon>Euteleostomi</taxon>
        <taxon>Actinopterygii</taxon>
        <taxon>Neopterygii</taxon>
        <taxon>Teleostei</taxon>
        <taxon>Ostariophysi</taxon>
        <taxon>Gymnotiformes</taxon>
        <taxon>Gymnotoidei</taxon>
        <taxon>Gymnotidae</taxon>
        <taxon>Electrophorus</taxon>
    </lineage>
</organism>
<dbReference type="AlphaFoldDB" id="A0AAD8ZIA2"/>
<keyword evidence="2" id="KW-1185">Reference proteome</keyword>
<gene>
    <name evidence="1" type="ORF">P4O66_007246</name>
</gene>
<name>A0AAD8ZIA2_9TELE</name>